<sequence>MVTTKTSLWQKMSKIFVNIYYWAFVLHLFPNDFEVVVYEGVIREKPSSKQEARQFLKDYSGKQAATVGSVLVTNLKTGLRKGDSDRVEIHFNEIPDEVIEKLVDEGTTLYVAGGLIIEHPLIFPYVKEVVGTTDSVMGLPKDLTEKLLKAVL</sequence>
<evidence type="ECO:0000313" key="4">
    <source>
        <dbReference type="Proteomes" id="UP000002051"/>
    </source>
</evidence>
<dbReference type="EMBL" id="CM001217">
    <property type="protein sequence ID" value="KEH40147.1"/>
    <property type="molecule type" value="Genomic_DNA"/>
</dbReference>
<organism evidence="2 4">
    <name type="scientific">Medicago truncatula</name>
    <name type="common">Barrel medic</name>
    <name type="synonym">Medicago tribuloides</name>
    <dbReference type="NCBI Taxonomy" id="3880"/>
    <lineage>
        <taxon>Eukaryota</taxon>
        <taxon>Viridiplantae</taxon>
        <taxon>Streptophyta</taxon>
        <taxon>Embryophyta</taxon>
        <taxon>Tracheophyta</taxon>
        <taxon>Spermatophyta</taxon>
        <taxon>Magnoliopsida</taxon>
        <taxon>eudicotyledons</taxon>
        <taxon>Gunneridae</taxon>
        <taxon>Pentapetalae</taxon>
        <taxon>rosids</taxon>
        <taxon>fabids</taxon>
        <taxon>Fabales</taxon>
        <taxon>Fabaceae</taxon>
        <taxon>Papilionoideae</taxon>
        <taxon>50 kb inversion clade</taxon>
        <taxon>NPAAA clade</taxon>
        <taxon>Hologalegina</taxon>
        <taxon>IRL clade</taxon>
        <taxon>Trifolieae</taxon>
        <taxon>Medicago</taxon>
    </lineage>
</organism>
<dbReference type="Pfam" id="PF02545">
    <property type="entry name" value="Maf"/>
    <property type="match status" value="1"/>
</dbReference>
<evidence type="ECO:0000313" key="2">
    <source>
        <dbReference type="EMBL" id="KEH40147.1"/>
    </source>
</evidence>
<evidence type="ECO:0000256" key="1">
    <source>
        <dbReference type="ARBA" id="ARBA00022801"/>
    </source>
</evidence>
<name>A0A072VEA0_MEDTR</name>
<accession>A0A072VEA0</accession>
<dbReference type="GO" id="GO:0047429">
    <property type="term" value="F:nucleoside triphosphate diphosphatase activity"/>
    <property type="evidence" value="ECO:0007669"/>
    <property type="project" value="InterPro"/>
</dbReference>
<dbReference type="SUPFAM" id="SSF52972">
    <property type="entry name" value="ITPase-like"/>
    <property type="match status" value="1"/>
</dbReference>
<dbReference type="OrthoDB" id="10267058at2759"/>
<dbReference type="InterPro" id="IPR029001">
    <property type="entry name" value="ITPase-like_fam"/>
</dbReference>
<dbReference type="AlphaFoldDB" id="A0A072VEA0"/>
<dbReference type="PANTHER" id="PTHR43213:SF14">
    <property type="entry name" value="MAF-LIKE PROTEIN"/>
    <property type="match status" value="1"/>
</dbReference>
<dbReference type="Gene3D" id="3.90.950.10">
    <property type="match status" value="1"/>
</dbReference>
<keyword evidence="4" id="KW-1185">Reference proteome</keyword>
<reference evidence="2 4" key="2">
    <citation type="journal article" date="2014" name="BMC Genomics">
        <title>An improved genome release (version Mt4.0) for the model legume Medicago truncatula.</title>
        <authorList>
            <person name="Tang H."/>
            <person name="Krishnakumar V."/>
            <person name="Bidwell S."/>
            <person name="Rosen B."/>
            <person name="Chan A."/>
            <person name="Zhou S."/>
            <person name="Gentzbittel L."/>
            <person name="Childs K.L."/>
            <person name="Yandell M."/>
            <person name="Gundlach H."/>
            <person name="Mayer K.F."/>
            <person name="Schwartz D.C."/>
            <person name="Town C.D."/>
        </authorList>
    </citation>
    <scope>GENOME REANNOTATION</scope>
    <source>
        <strain evidence="2">A17</strain>
        <strain evidence="3 4">cv. Jemalong A17</strain>
    </source>
</reference>
<reference evidence="2 4" key="1">
    <citation type="journal article" date="2011" name="Nature">
        <title>The Medicago genome provides insight into the evolution of rhizobial symbioses.</title>
        <authorList>
            <person name="Young N.D."/>
            <person name="Debelle F."/>
            <person name="Oldroyd G.E."/>
            <person name="Geurts R."/>
            <person name="Cannon S.B."/>
            <person name="Udvardi M.K."/>
            <person name="Benedito V.A."/>
            <person name="Mayer K.F."/>
            <person name="Gouzy J."/>
            <person name="Schoof H."/>
            <person name="Van de Peer Y."/>
            <person name="Proost S."/>
            <person name="Cook D.R."/>
            <person name="Meyers B.C."/>
            <person name="Spannagl M."/>
            <person name="Cheung F."/>
            <person name="De Mita S."/>
            <person name="Krishnakumar V."/>
            <person name="Gundlach H."/>
            <person name="Zhou S."/>
            <person name="Mudge J."/>
            <person name="Bharti A.K."/>
            <person name="Murray J.D."/>
            <person name="Naoumkina M.A."/>
            <person name="Rosen B."/>
            <person name="Silverstein K.A."/>
            <person name="Tang H."/>
            <person name="Rombauts S."/>
            <person name="Zhao P.X."/>
            <person name="Zhou P."/>
            <person name="Barbe V."/>
            <person name="Bardou P."/>
            <person name="Bechner M."/>
            <person name="Bellec A."/>
            <person name="Berger A."/>
            <person name="Berges H."/>
            <person name="Bidwell S."/>
            <person name="Bisseling T."/>
            <person name="Choisne N."/>
            <person name="Couloux A."/>
            <person name="Denny R."/>
            <person name="Deshpande S."/>
            <person name="Dai X."/>
            <person name="Doyle J.J."/>
            <person name="Dudez A.M."/>
            <person name="Farmer A.D."/>
            <person name="Fouteau S."/>
            <person name="Franken C."/>
            <person name="Gibelin C."/>
            <person name="Gish J."/>
            <person name="Goldstein S."/>
            <person name="Gonzalez A.J."/>
            <person name="Green P.J."/>
            <person name="Hallab A."/>
            <person name="Hartog M."/>
            <person name="Hua A."/>
            <person name="Humphray S.J."/>
            <person name="Jeong D.H."/>
            <person name="Jing Y."/>
            <person name="Jocker A."/>
            <person name="Kenton S.M."/>
            <person name="Kim D.J."/>
            <person name="Klee K."/>
            <person name="Lai H."/>
            <person name="Lang C."/>
            <person name="Lin S."/>
            <person name="Macmil S.L."/>
            <person name="Magdelenat G."/>
            <person name="Matthews L."/>
            <person name="McCorrison J."/>
            <person name="Monaghan E.L."/>
            <person name="Mun J.H."/>
            <person name="Najar F.Z."/>
            <person name="Nicholson C."/>
            <person name="Noirot C."/>
            <person name="O'Bleness M."/>
            <person name="Paule C.R."/>
            <person name="Poulain J."/>
            <person name="Prion F."/>
            <person name="Qin B."/>
            <person name="Qu C."/>
            <person name="Retzel E.F."/>
            <person name="Riddle C."/>
            <person name="Sallet E."/>
            <person name="Samain S."/>
            <person name="Samson N."/>
            <person name="Sanders I."/>
            <person name="Saurat O."/>
            <person name="Scarpelli C."/>
            <person name="Schiex T."/>
            <person name="Segurens B."/>
            <person name="Severin A.J."/>
            <person name="Sherrier D.J."/>
            <person name="Shi R."/>
            <person name="Sims S."/>
            <person name="Singer S.R."/>
            <person name="Sinharoy S."/>
            <person name="Sterck L."/>
            <person name="Viollet A."/>
            <person name="Wang B.B."/>
            <person name="Wang K."/>
            <person name="Wang M."/>
            <person name="Wang X."/>
            <person name="Warfsmann J."/>
            <person name="Weissenbach J."/>
            <person name="White D.D."/>
            <person name="White J.D."/>
            <person name="Wiley G.B."/>
            <person name="Wincker P."/>
            <person name="Xing Y."/>
            <person name="Yang L."/>
            <person name="Yao Z."/>
            <person name="Ying F."/>
            <person name="Zhai J."/>
            <person name="Zhou L."/>
            <person name="Zuber A."/>
            <person name="Denarie J."/>
            <person name="Dixon R.A."/>
            <person name="May G.D."/>
            <person name="Schwartz D.C."/>
            <person name="Rogers J."/>
            <person name="Quetier F."/>
            <person name="Town C.D."/>
            <person name="Roe B.A."/>
        </authorList>
    </citation>
    <scope>NUCLEOTIDE SEQUENCE [LARGE SCALE GENOMIC DNA]</scope>
    <source>
        <strain evidence="2">A17</strain>
        <strain evidence="3 4">cv. Jemalong A17</strain>
    </source>
</reference>
<dbReference type="HOGENOM" id="CLU_040416_4_2_1"/>
<dbReference type="Proteomes" id="UP000002051">
    <property type="component" value="Unassembled WGS sequence"/>
</dbReference>
<dbReference type="InterPro" id="IPR003697">
    <property type="entry name" value="Maf-like"/>
</dbReference>
<keyword evidence="1" id="KW-0378">Hydrolase</keyword>
<protein>
    <submittedName>
        <fullName evidence="2">Maf DDB-G0281937-like protein</fullName>
    </submittedName>
</protein>
<proteinExistence type="predicted"/>
<reference evidence="3" key="3">
    <citation type="submission" date="2015-04" db="UniProtKB">
        <authorList>
            <consortium name="EnsemblPlants"/>
        </authorList>
    </citation>
    <scope>IDENTIFICATION</scope>
    <source>
        <strain evidence="3">cv. Jemalong A17</strain>
    </source>
</reference>
<dbReference type="EnsemblPlants" id="KEH40147">
    <property type="protein sequence ID" value="KEH40147"/>
    <property type="gene ID" value="MTR_1g022295"/>
</dbReference>
<gene>
    <name evidence="3" type="primary">25482144</name>
    <name evidence="2" type="ordered locus">MTR_1g022295</name>
</gene>
<evidence type="ECO:0000313" key="3">
    <source>
        <dbReference type="EnsemblPlants" id="KEH40147"/>
    </source>
</evidence>
<dbReference type="PANTHER" id="PTHR43213">
    <property type="entry name" value="BIFUNCTIONAL DTTP/UTP PYROPHOSPHATASE/METHYLTRANSFERASE PROTEIN-RELATED"/>
    <property type="match status" value="1"/>
</dbReference>